<keyword evidence="1" id="KW-0479">Metal-binding</keyword>
<protein>
    <recommendedName>
        <fullName evidence="4">FYVE zinc finger domain-containing protein</fullName>
    </recommendedName>
</protein>
<evidence type="ECO:0000313" key="6">
    <source>
        <dbReference type="Proteomes" id="UP001164746"/>
    </source>
</evidence>
<proteinExistence type="predicted"/>
<evidence type="ECO:0000259" key="4">
    <source>
        <dbReference type="SMART" id="SM00064"/>
    </source>
</evidence>
<evidence type="ECO:0000313" key="5">
    <source>
        <dbReference type="EMBL" id="WAR27392.1"/>
    </source>
</evidence>
<reference evidence="5" key="1">
    <citation type="submission" date="2022-11" db="EMBL/GenBank/DDBJ databases">
        <title>Centuries of genome instability and evolution in soft-shell clam transmissible cancer (bioRxiv).</title>
        <authorList>
            <person name="Hart S.F.M."/>
            <person name="Yonemitsu M.A."/>
            <person name="Giersch R.M."/>
            <person name="Beal B.F."/>
            <person name="Arriagada G."/>
            <person name="Davis B.W."/>
            <person name="Ostrander E.A."/>
            <person name="Goff S.P."/>
            <person name="Metzger M.J."/>
        </authorList>
    </citation>
    <scope>NUCLEOTIDE SEQUENCE</scope>
    <source>
        <strain evidence="5">MELC-2E11</strain>
        <tissue evidence="5">Siphon/mantle</tissue>
    </source>
</reference>
<dbReference type="InterPro" id="IPR000306">
    <property type="entry name" value="Znf_FYVE"/>
</dbReference>
<feature type="domain" description="FYVE zinc finger" evidence="4">
    <location>
        <begin position="25"/>
        <end position="88"/>
    </location>
</feature>
<keyword evidence="6" id="KW-1185">Reference proteome</keyword>
<name>A0ABY7G0H1_MYAAR</name>
<evidence type="ECO:0000256" key="2">
    <source>
        <dbReference type="ARBA" id="ARBA00022771"/>
    </source>
</evidence>
<gene>
    <name evidence="5" type="ORF">MAR_013096</name>
</gene>
<dbReference type="EMBL" id="CP111026">
    <property type="protein sequence ID" value="WAR27392.1"/>
    <property type="molecule type" value="Genomic_DNA"/>
</dbReference>
<evidence type="ECO:0000256" key="1">
    <source>
        <dbReference type="ARBA" id="ARBA00022723"/>
    </source>
</evidence>
<sequence length="326" mass="37867">MEEDKSDIQSEIELDISSKEYHAAITRSHYVDVATRTCCQNKACGIVCGDVFCRPCLQYFRRLNVMAQFDPFGVLAKVCMSCYEERSVCLLGVTRSVTDYFLEYRGKDREEQRQLTCDLVLQKEKCATIRRFWRDQLTVDIYKECQRLIDGFSKAVGTSDTMMALTELRKILSVPSWQKSTFWQLDSGVTECRGCGKRLGKLLLYFPDDKPDRPRLAIIRLEGEIAGNQTDNPDWFLLPPGSLRPEIYQFEQLILFDDVFQRLEHQFRTTEVHAARQDCLESYRSTYFQLNEMYKSSKCILSHTRSKAKRDSFIGMSRKACRKAEG</sequence>
<keyword evidence="3" id="KW-0862">Zinc</keyword>
<dbReference type="Proteomes" id="UP001164746">
    <property type="component" value="Chromosome 15"/>
</dbReference>
<evidence type="ECO:0000256" key="3">
    <source>
        <dbReference type="ARBA" id="ARBA00022833"/>
    </source>
</evidence>
<accession>A0ABY7G0H1</accession>
<organism evidence="5 6">
    <name type="scientific">Mya arenaria</name>
    <name type="common">Soft-shell clam</name>
    <dbReference type="NCBI Taxonomy" id="6604"/>
    <lineage>
        <taxon>Eukaryota</taxon>
        <taxon>Metazoa</taxon>
        <taxon>Spiralia</taxon>
        <taxon>Lophotrochozoa</taxon>
        <taxon>Mollusca</taxon>
        <taxon>Bivalvia</taxon>
        <taxon>Autobranchia</taxon>
        <taxon>Heteroconchia</taxon>
        <taxon>Euheterodonta</taxon>
        <taxon>Imparidentia</taxon>
        <taxon>Neoheterodontei</taxon>
        <taxon>Myida</taxon>
        <taxon>Myoidea</taxon>
        <taxon>Myidae</taxon>
        <taxon>Mya</taxon>
    </lineage>
</organism>
<dbReference type="SMART" id="SM00064">
    <property type="entry name" value="FYVE"/>
    <property type="match status" value="1"/>
</dbReference>
<keyword evidence="2" id="KW-0863">Zinc-finger</keyword>